<sequence length="42" mass="4424">MGTSAVIMLLIGAVGLWGTLTFAVWNFLRRSAAESKDGTGQP</sequence>
<keyword evidence="1" id="KW-1133">Transmembrane helix</keyword>
<evidence type="ECO:0000256" key="1">
    <source>
        <dbReference type="SAM" id="Phobius"/>
    </source>
</evidence>
<gene>
    <name evidence="2" type="ORF">Aau02nite_48100</name>
</gene>
<evidence type="ECO:0000313" key="2">
    <source>
        <dbReference type="EMBL" id="GIM71864.1"/>
    </source>
</evidence>
<evidence type="ECO:0000313" key="3">
    <source>
        <dbReference type="Proteomes" id="UP000681340"/>
    </source>
</evidence>
<dbReference type="Proteomes" id="UP000681340">
    <property type="component" value="Unassembled WGS sequence"/>
</dbReference>
<dbReference type="RefSeq" id="WP_281421015.1">
    <property type="nucleotide sequence ID" value="NZ_BAABEA010000025.1"/>
</dbReference>
<feature type="transmembrane region" description="Helical" evidence="1">
    <location>
        <begin position="6"/>
        <end position="28"/>
    </location>
</feature>
<protein>
    <submittedName>
        <fullName evidence="2">Uncharacterized protein</fullName>
    </submittedName>
</protein>
<dbReference type="AlphaFoldDB" id="A0A919SHP1"/>
<name>A0A919SHP1_9ACTN</name>
<organism evidence="2 3">
    <name type="scientific">Actinoplanes auranticolor</name>
    <dbReference type="NCBI Taxonomy" id="47988"/>
    <lineage>
        <taxon>Bacteria</taxon>
        <taxon>Bacillati</taxon>
        <taxon>Actinomycetota</taxon>
        <taxon>Actinomycetes</taxon>
        <taxon>Micromonosporales</taxon>
        <taxon>Micromonosporaceae</taxon>
        <taxon>Actinoplanes</taxon>
    </lineage>
</organism>
<dbReference type="EMBL" id="BOQL01000038">
    <property type="protein sequence ID" value="GIM71864.1"/>
    <property type="molecule type" value="Genomic_DNA"/>
</dbReference>
<keyword evidence="1" id="KW-0812">Transmembrane</keyword>
<reference evidence="2" key="1">
    <citation type="submission" date="2021-03" db="EMBL/GenBank/DDBJ databases">
        <title>Whole genome shotgun sequence of Actinoplanes auranticolor NBRC 12245.</title>
        <authorList>
            <person name="Komaki H."/>
            <person name="Tamura T."/>
        </authorList>
    </citation>
    <scope>NUCLEOTIDE SEQUENCE</scope>
    <source>
        <strain evidence="2">NBRC 12245</strain>
    </source>
</reference>
<proteinExistence type="predicted"/>
<keyword evidence="3" id="KW-1185">Reference proteome</keyword>
<comment type="caution">
    <text evidence="2">The sequence shown here is derived from an EMBL/GenBank/DDBJ whole genome shotgun (WGS) entry which is preliminary data.</text>
</comment>
<keyword evidence="1" id="KW-0472">Membrane</keyword>
<accession>A0A919SHP1</accession>